<protein>
    <recommendedName>
        <fullName evidence="4">Non-specific lipid-transfer protein</fullName>
    </recommendedName>
</protein>
<dbReference type="EMBL" id="AB267827">
    <property type="protein sequence ID" value="BAF46309.1"/>
    <property type="molecule type" value="mRNA"/>
</dbReference>
<feature type="chain" id="PRO_5002643942" description="Non-specific lipid-transfer protein" evidence="5">
    <location>
        <begin position="26"/>
        <end position="117"/>
    </location>
</feature>
<dbReference type="InterPro" id="IPR000528">
    <property type="entry name" value="Plant_nsLTP"/>
</dbReference>
<dbReference type="GO" id="GO:0006869">
    <property type="term" value="P:lipid transport"/>
    <property type="evidence" value="ECO:0007669"/>
    <property type="project" value="InterPro"/>
</dbReference>
<organism evidence="7">
    <name type="scientific">Ipomoea nil</name>
    <name type="common">Japanese morning glory</name>
    <name type="synonym">Pharbitis nil</name>
    <dbReference type="NCBI Taxonomy" id="35883"/>
    <lineage>
        <taxon>Eukaryota</taxon>
        <taxon>Viridiplantae</taxon>
        <taxon>Streptophyta</taxon>
        <taxon>Embryophyta</taxon>
        <taxon>Tracheophyta</taxon>
        <taxon>Spermatophyta</taxon>
        <taxon>Magnoliopsida</taxon>
        <taxon>eudicotyledons</taxon>
        <taxon>Gunneridae</taxon>
        <taxon>Pentapetalae</taxon>
        <taxon>asterids</taxon>
        <taxon>lamiids</taxon>
        <taxon>Solanales</taxon>
        <taxon>Convolvulaceae</taxon>
        <taxon>Ipomoeeae</taxon>
        <taxon>Ipomoea</taxon>
    </lineage>
</organism>
<evidence type="ECO:0000256" key="3">
    <source>
        <dbReference type="ARBA" id="ARBA00023121"/>
    </source>
</evidence>
<dbReference type="InterPro" id="IPR036312">
    <property type="entry name" value="Bifun_inhib/LTP/seed_sf"/>
</dbReference>
<dbReference type="Gene3D" id="1.10.110.10">
    <property type="entry name" value="Plant lipid-transfer and hydrophobic proteins"/>
    <property type="match status" value="1"/>
</dbReference>
<dbReference type="PROSITE" id="PS00597">
    <property type="entry name" value="PLANT_LTP"/>
    <property type="match status" value="1"/>
</dbReference>
<dbReference type="AlphaFoldDB" id="A2PZE7"/>
<accession>A2PZE7</accession>
<evidence type="ECO:0000313" key="7">
    <source>
        <dbReference type="EMBL" id="BAF46309.1"/>
    </source>
</evidence>
<evidence type="ECO:0000256" key="2">
    <source>
        <dbReference type="ARBA" id="ARBA00022448"/>
    </source>
</evidence>
<comment type="similarity">
    <text evidence="1 4">Belongs to the plant LTP family.</text>
</comment>
<keyword evidence="5" id="KW-0732">Signal</keyword>
<dbReference type="Pfam" id="PF00234">
    <property type="entry name" value="Tryp_alpha_amyl"/>
    <property type="match status" value="1"/>
</dbReference>
<feature type="signal peptide" evidence="5">
    <location>
        <begin position="1"/>
        <end position="25"/>
    </location>
</feature>
<dbReference type="SUPFAM" id="SSF47699">
    <property type="entry name" value="Bifunctional inhibitor/lipid-transfer protein/seed storage 2S albumin"/>
    <property type="match status" value="1"/>
</dbReference>
<evidence type="ECO:0000259" key="6">
    <source>
        <dbReference type="SMART" id="SM00499"/>
    </source>
</evidence>
<proteinExistence type="evidence at transcript level"/>
<evidence type="ECO:0000256" key="1">
    <source>
        <dbReference type="ARBA" id="ARBA00009748"/>
    </source>
</evidence>
<sequence>MASSGMIKFTVVLTCLAVIASHAEAAVTCAGVLNSVAPCIVYLNGGGISPVPPACCAGARSLNLQTRTMPDRQAACRCLKPILNSFPNPAAVPTIAPKCGVNLSFKITPSMNCATIN</sequence>
<dbReference type="InterPro" id="IPR016140">
    <property type="entry name" value="Bifunc_inhib/LTP/seed_store"/>
</dbReference>
<dbReference type="PRINTS" id="PR00382">
    <property type="entry name" value="LIPIDTRNSFER"/>
</dbReference>
<evidence type="ECO:0000256" key="5">
    <source>
        <dbReference type="SAM" id="SignalP"/>
    </source>
</evidence>
<dbReference type="CDD" id="cd01960">
    <property type="entry name" value="nsLTP1"/>
    <property type="match status" value="1"/>
</dbReference>
<dbReference type="PANTHER" id="PTHR33076">
    <property type="entry name" value="NON-SPECIFIC LIPID-TRANSFER PROTEIN 2-RELATED"/>
    <property type="match status" value="1"/>
</dbReference>
<evidence type="ECO:0000256" key="4">
    <source>
        <dbReference type="RuleBase" id="RU000628"/>
    </source>
</evidence>
<dbReference type="GO" id="GO:0008289">
    <property type="term" value="F:lipid binding"/>
    <property type="evidence" value="ECO:0007669"/>
    <property type="project" value="UniProtKB-KW"/>
</dbReference>
<comment type="function">
    <text evidence="4">Plant non-specific lipid-transfer proteins transfer phospholipids as well as galactolipids across membranes. May play a role in wax or cutin deposition in the cell walls of expanding epidermal cells and certain secretory tissues.</text>
</comment>
<dbReference type="SMART" id="SM00499">
    <property type="entry name" value="AAI"/>
    <property type="match status" value="1"/>
</dbReference>
<name>A2PZE7_IPONI</name>
<keyword evidence="3 4" id="KW-0446">Lipid-binding</keyword>
<reference evidence="7" key="1">
    <citation type="journal article" date="2007" name="Plant Cell Rep.">
        <title>Gene expression in opening and senescing petals of morning glory (Ipomoea nil) flowers.</title>
        <authorList>
            <person name="Yamada T."/>
            <person name="Ichimura K."/>
            <person name="Kanekatsu M."/>
            <person name="van Doorn W.G."/>
        </authorList>
    </citation>
    <scope>NUCLEOTIDE SEQUENCE</scope>
    <source>
        <tissue evidence="7">Petal</tissue>
    </source>
</reference>
<feature type="domain" description="Bifunctional inhibitor/plant lipid transfer protein/seed storage helical" evidence="6">
    <location>
        <begin position="29"/>
        <end position="113"/>
    </location>
</feature>
<gene>
    <name evidence="7" type="primary">In30</name>
</gene>
<keyword evidence="2 4" id="KW-0813">Transport</keyword>